<dbReference type="HOGENOM" id="CLU_1972164_0_0_1"/>
<evidence type="ECO:0000313" key="1">
    <source>
        <dbReference type="EMBL" id="KIV98772.1"/>
    </source>
</evidence>
<name>A0A0D1ZWA1_9PEZI</name>
<sequence length="127" mass="14175">MSSKSRPFPGAVAVPLRVPTAIEPPCPPTCPPSSPRLFPKYIVTGETMQAVSPCAAIELIDRLKEDKDERGGTKWGFRWIDAKTVLMIWRKSGNPSGDFGLILQEILGWPDHEVVLQRVYCEKRTLV</sequence>
<dbReference type="EMBL" id="KN847599">
    <property type="protein sequence ID" value="KIV98772.1"/>
    <property type="molecule type" value="Genomic_DNA"/>
</dbReference>
<dbReference type="RefSeq" id="XP_016208642.1">
    <property type="nucleotide sequence ID" value="XM_016363530.1"/>
</dbReference>
<evidence type="ECO:0000313" key="2">
    <source>
        <dbReference type="Proteomes" id="UP000053259"/>
    </source>
</evidence>
<protein>
    <submittedName>
        <fullName evidence="1">Uncharacterized protein</fullName>
    </submittedName>
</protein>
<reference evidence="1 2" key="1">
    <citation type="submission" date="2015-01" db="EMBL/GenBank/DDBJ databases">
        <title>The Genome Sequence of Ochroconis gallopava CBS43764.</title>
        <authorList>
            <consortium name="The Broad Institute Genomics Platform"/>
            <person name="Cuomo C."/>
            <person name="de Hoog S."/>
            <person name="Gorbushina A."/>
            <person name="Stielow B."/>
            <person name="Teixiera M."/>
            <person name="Abouelleil A."/>
            <person name="Chapman S.B."/>
            <person name="Priest M."/>
            <person name="Young S.K."/>
            <person name="Wortman J."/>
            <person name="Nusbaum C."/>
            <person name="Birren B."/>
        </authorList>
    </citation>
    <scope>NUCLEOTIDE SEQUENCE [LARGE SCALE GENOMIC DNA]</scope>
    <source>
        <strain evidence="1 2">CBS 43764</strain>
    </source>
</reference>
<dbReference type="AlphaFoldDB" id="A0A0D1ZWA1"/>
<dbReference type="VEuPathDB" id="FungiDB:PV09_09469"/>
<dbReference type="InParanoid" id="A0A0D1ZWA1"/>
<keyword evidence="2" id="KW-1185">Reference proteome</keyword>
<accession>A0A0D1ZWA1</accession>
<organism evidence="1 2">
    <name type="scientific">Verruconis gallopava</name>
    <dbReference type="NCBI Taxonomy" id="253628"/>
    <lineage>
        <taxon>Eukaryota</taxon>
        <taxon>Fungi</taxon>
        <taxon>Dikarya</taxon>
        <taxon>Ascomycota</taxon>
        <taxon>Pezizomycotina</taxon>
        <taxon>Dothideomycetes</taxon>
        <taxon>Pleosporomycetidae</taxon>
        <taxon>Venturiales</taxon>
        <taxon>Sympoventuriaceae</taxon>
        <taxon>Verruconis</taxon>
    </lineage>
</organism>
<dbReference type="Proteomes" id="UP000053259">
    <property type="component" value="Unassembled WGS sequence"/>
</dbReference>
<dbReference type="GeneID" id="27317442"/>
<proteinExistence type="predicted"/>
<gene>
    <name evidence="1" type="ORF">PV09_09469</name>
</gene>